<evidence type="ECO:0000313" key="4">
    <source>
        <dbReference type="Proteomes" id="UP001055712"/>
    </source>
</evidence>
<gene>
    <name evidence="3" type="ORF">D9Q98_005511</name>
</gene>
<sequence length="707" mass="78051">MARGAGQKRFRPAPTCGGNGFCAGLGFFSGALLALVVALWRQHTGELPVFFSGGTQLNSTIAAAAAAAGQAATAAAELSVGGGADQASNVTDYTALVMHAAKVAADAIDRLMDVGSLPHLFLSYGNAAYFEFVHNWALSVEQIGAPYVVGSFDDAMLGLCANHSLTCVPAQFATTSDFRGDFAAFRAMGAIKAQLVLEILERHPQLPLLVVSDSDTVWLRKPWAYFEQRPAADFFISTDCLSTEMEEAWTPKQGKPTCGHIPGNWFYAFNTGLFAVRNRPAPRKLMASWVMMLTDPGKQHDKDGHGVDDQLALNLLFDSDLSLNGGTEAISEDEPRVIWVCSRTLSLQALPVALFPGGHVAFVQRAPWKLGVEPIVIHLTYQRWWNGGKRSRMREFGLWHIEKPEYYSSASGGTSRFLTYENNVVPWVNAMASRRYPNGRQMPLFYKMWLGMSYQLAAFRDALAAATMLGRAVVLPKLWCWCDYHEGPDILRTCLKGGADYAEGEPPFQCPMDFMLNVEILDWQEVEYRNPGFLELPQVPAAIRNSRVVVEIAGRQPDGLEPPAGSLVGRSATAWPGIPQEQLERVVKPVETAAVLELRGFVPGFLGDFTDQQQAASFDLLWATNEQEARWCCATWGPTDEEYRTIDYARARPFQDGWAPWTAPKLLVPAWCDKVSKEDGNHRFTKLAQHPCQFLRDPSTAPVDDDR</sequence>
<feature type="transmembrane region" description="Helical" evidence="1">
    <location>
        <begin position="21"/>
        <end position="40"/>
    </location>
</feature>
<comment type="caution">
    <text evidence="3">The sequence shown here is derived from an EMBL/GenBank/DDBJ whole genome shotgun (WGS) entry which is preliminary data.</text>
</comment>
<dbReference type="InterPro" id="IPR005069">
    <property type="entry name" value="Nucl-diP-sugar_transferase"/>
</dbReference>
<reference evidence="3" key="2">
    <citation type="submission" date="2020-11" db="EMBL/GenBank/DDBJ databases">
        <authorList>
            <person name="Cecchin M."/>
            <person name="Marcolungo L."/>
            <person name="Rossato M."/>
            <person name="Girolomoni L."/>
            <person name="Cosentino E."/>
            <person name="Cuine S."/>
            <person name="Li-Beisson Y."/>
            <person name="Delledonne M."/>
            <person name="Ballottari M."/>
        </authorList>
    </citation>
    <scope>NUCLEOTIDE SEQUENCE</scope>
    <source>
        <strain evidence="3">211/11P</strain>
        <tissue evidence="3">Whole cell</tissue>
    </source>
</reference>
<proteinExistence type="predicted"/>
<dbReference type="AlphaFoldDB" id="A0A9D4TLY5"/>
<dbReference type="PANTHER" id="PTHR46936">
    <property type="entry name" value="ARABINOSYLTRANSFERASE XEG113"/>
    <property type="match status" value="1"/>
</dbReference>
<feature type="domain" description="Nucleotide-diphospho-sugar transferase" evidence="2">
    <location>
        <begin position="147"/>
        <end position="393"/>
    </location>
</feature>
<dbReference type="OrthoDB" id="540503at2759"/>
<name>A0A9D4TLY5_CHLVU</name>
<keyword evidence="4" id="KW-1185">Reference proteome</keyword>
<accession>A0A9D4TLY5</accession>
<evidence type="ECO:0000256" key="1">
    <source>
        <dbReference type="SAM" id="Phobius"/>
    </source>
</evidence>
<evidence type="ECO:0000313" key="3">
    <source>
        <dbReference type="EMBL" id="KAI3429416.1"/>
    </source>
</evidence>
<organism evidence="3 4">
    <name type="scientific">Chlorella vulgaris</name>
    <name type="common">Green alga</name>
    <dbReference type="NCBI Taxonomy" id="3077"/>
    <lineage>
        <taxon>Eukaryota</taxon>
        <taxon>Viridiplantae</taxon>
        <taxon>Chlorophyta</taxon>
        <taxon>core chlorophytes</taxon>
        <taxon>Trebouxiophyceae</taxon>
        <taxon>Chlorellales</taxon>
        <taxon>Chlorellaceae</taxon>
        <taxon>Chlorella clade</taxon>
        <taxon>Chlorella</taxon>
    </lineage>
</organism>
<dbReference type="InterPro" id="IPR053250">
    <property type="entry name" value="Glycosyltransferase_77"/>
</dbReference>
<evidence type="ECO:0000259" key="2">
    <source>
        <dbReference type="Pfam" id="PF03407"/>
    </source>
</evidence>
<keyword evidence="1" id="KW-1133">Transmembrane helix</keyword>
<keyword evidence="1" id="KW-0812">Transmembrane</keyword>
<reference evidence="3" key="1">
    <citation type="journal article" date="2019" name="Plant J.">
        <title>Chlorella vulgaris genome assembly and annotation reveals the molecular basis for metabolic acclimation to high light conditions.</title>
        <authorList>
            <person name="Cecchin M."/>
            <person name="Marcolungo L."/>
            <person name="Rossato M."/>
            <person name="Girolomoni L."/>
            <person name="Cosentino E."/>
            <person name="Cuine S."/>
            <person name="Li-Beisson Y."/>
            <person name="Delledonne M."/>
            <person name="Ballottari M."/>
        </authorList>
    </citation>
    <scope>NUCLEOTIDE SEQUENCE</scope>
    <source>
        <strain evidence="3">211/11P</strain>
    </source>
</reference>
<dbReference type="GO" id="GO:0052325">
    <property type="term" value="P:cell wall pectin biosynthetic process"/>
    <property type="evidence" value="ECO:0007669"/>
    <property type="project" value="TreeGrafter"/>
</dbReference>
<keyword evidence="1" id="KW-0472">Membrane</keyword>
<dbReference type="PANTHER" id="PTHR46936:SF1">
    <property type="entry name" value="ARABINOSYLTRANSFERASE XEG113"/>
    <property type="match status" value="1"/>
</dbReference>
<dbReference type="Proteomes" id="UP001055712">
    <property type="component" value="Unassembled WGS sequence"/>
</dbReference>
<dbReference type="GO" id="GO:0005794">
    <property type="term" value="C:Golgi apparatus"/>
    <property type="evidence" value="ECO:0007669"/>
    <property type="project" value="TreeGrafter"/>
</dbReference>
<dbReference type="EMBL" id="SIDB01000008">
    <property type="protein sequence ID" value="KAI3429416.1"/>
    <property type="molecule type" value="Genomic_DNA"/>
</dbReference>
<dbReference type="Pfam" id="PF03407">
    <property type="entry name" value="Nucleotid_trans"/>
    <property type="match status" value="1"/>
</dbReference>
<dbReference type="GO" id="GO:0052636">
    <property type="term" value="F:arabinosyltransferase activity"/>
    <property type="evidence" value="ECO:0007669"/>
    <property type="project" value="TreeGrafter"/>
</dbReference>
<protein>
    <recommendedName>
        <fullName evidence="2">Nucleotide-diphospho-sugar transferase domain-containing protein</fullName>
    </recommendedName>
</protein>